<sequence>MNKSELGLGTWQFGASYGFWTDQDQSASRAVLRLALKSGIIHFDTAPSYGNGLSEQLLSSVLQPRNTLHVASKFMPKTPDLVRNDVLKSLRRLKTEYLDILYLHWPSSALTMKPIMREACSLIKEGLVREVGACNIPLSYLAEWEDLPLTVLQIPCSLLWVRSMDQYRRYAFDHGMRLVGYSPLGLGLLGGNHSGVPDDGRKNLYVFRPEAHVQFRSLLDELARLAGRKGCTSAQLALLWARSQGFSTIVAGARNKEQLSQLLQTSNLELDEEEKSLLDERARTLTCCAPSSWDNYFGHRW</sequence>
<dbReference type="InterPro" id="IPR020471">
    <property type="entry name" value="AKR"/>
</dbReference>
<dbReference type="PANTHER" id="PTHR43364:SF4">
    <property type="entry name" value="NAD(P)-LINKED OXIDOREDUCTASE SUPERFAMILY PROTEIN"/>
    <property type="match status" value="1"/>
</dbReference>
<dbReference type="Pfam" id="PF00248">
    <property type="entry name" value="Aldo_ket_red"/>
    <property type="match status" value="1"/>
</dbReference>
<dbReference type="PRINTS" id="PR00069">
    <property type="entry name" value="ALDKETRDTASE"/>
</dbReference>
<dbReference type="SUPFAM" id="SSF51430">
    <property type="entry name" value="NAD(P)-linked oxidoreductase"/>
    <property type="match status" value="1"/>
</dbReference>
<dbReference type="Gene3D" id="3.20.20.100">
    <property type="entry name" value="NADP-dependent oxidoreductase domain"/>
    <property type="match status" value="1"/>
</dbReference>
<dbReference type="GO" id="GO:0016491">
    <property type="term" value="F:oxidoreductase activity"/>
    <property type="evidence" value="ECO:0007669"/>
    <property type="project" value="UniProtKB-KW"/>
</dbReference>
<keyword evidence="1 3" id="KW-0560">Oxidoreductase</keyword>
<comment type="caution">
    <text evidence="3">The sequence shown here is derived from an EMBL/GenBank/DDBJ whole genome shotgun (WGS) entry which is preliminary data.</text>
</comment>
<dbReference type="AlphaFoldDB" id="A0A644WFH0"/>
<dbReference type="InterPro" id="IPR050523">
    <property type="entry name" value="AKR_Detox_Biosynth"/>
</dbReference>
<gene>
    <name evidence="3" type="primary">iolS_4</name>
    <name evidence="3" type="ORF">SDC9_48844</name>
</gene>
<evidence type="ECO:0000256" key="1">
    <source>
        <dbReference type="ARBA" id="ARBA00023002"/>
    </source>
</evidence>
<dbReference type="GO" id="GO:0005829">
    <property type="term" value="C:cytosol"/>
    <property type="evidence" value="ECO:0007669"/>
    <property type="project" value="TreeGrafter"/>
</dbReference>
<dbReference type="InterPro" id="IPR036812">
    <property type="entry name" value="NAD(P)_OxRdtase_dom_sf"/>
</dbReference>
<accession>A0A644WFH0</accession>
<organism evidence="3">
    <name type="scientific">bioreactor metagenome</name>
    <dbReference type="NCBI Taxonomy" id="1076179"/>
    <lineage>
        <taxon>unclassified sequences</taxon>
        <taxon>metagenomes</taxon>
        <taxon>ecological metagenomes</taxon>
    </lineage>
</organism>
<name>A0A644WFH0_9ZZZZ</name>
<reference evidence="3" key="1">
    <citation type="submission" date="2019-08" db="EMBL/GenBank/DDBJ databases">
        <authorList>
            <person name="Kucharzyk K."/>
            <person name="Murdoch R.W."/>
            <person name="Higgins S."/>
            <person name="Loffler F."/>
        </authorList>
    </citation>
    <scope>NUCLEOTIDE SEQUENCE</scope>
</reference>
<evidence type="ECO:0000313" key="3">
    <source>
        <dbReference type="EMBL" id="MPM02595.1"/>
    </source>
</evidence>
<dbReference type="EC" id="1.1.1.-" evidence="3"/>
<dbReference type="InterPro" id="IPR023210">
    <property type="entry name" value="NADP_OxRdtase_dom"/>
</dbReference>
<evidence type="ECO:0000259" key="2">
    <source>
        <dbReference type="Pfam" id="PF00248"/>
    </source>
</evidence>
<feature type="domain" description="NADP-dependent oxidoreductase" evidence="2">
    <location>
        <begin position="5"/>
        <end position="280"/>
    </location>
</feature>
<proteinExistence type="predicted"/>
<dbReference type="PANTHER" id="PTHR43364">
    <property type="entry name" value="NADH-SPECIFIC METHYLGLYOXAL REDUCTASE-RELATED"/>
    <property type="match status" value="1"/>
</dbReference>
<protein>
    <submittedName>
        <fullName evidence="3">Aldo-keto reductase IolS</fullName>
        <ecNumber evidence="3">1.1.1.-</ecNumber>
    </submittedName>
</protein>
<dbReference type="EMBL" id="VSSQ01000881">
    <property type="protein sequence ID" value="MPM02595.1"/>
    <property type="molecule type" value="Genomic_DNA"/>
</dbReference>